<gene>
    <name evidence="2" type="ORF">QLQ12_26400</name>
</gene>
<feature type="transmembrane region" description="Helical" evidence="1">
    <location>
        <begin position="37"/>
        <end position="56"/>
    </location>
</feature>
<dbReference type="Proteomes" id="UP001241758">
    <property type="component" value="Unassembled WGS sequence"/>
</dbReference>
<feature type="transmembrane region" description="Helical" evidence="1">
    <location>
        <begin position="68"/>
        <end position="89"/>
    </location>
</feature>
<comment type="caution">
    <text evidence="2">The sequence shown here is derived from an EMBL/GenBank/DDBJ whole genome shotgun (WGS) entry which is preliminary data.</text>
</comment>
<reference evidence="2 3" key="1">
    <citation type="submission" date="2023-05" db="EMBL/GenBank/DDBJ databases">
        <title>Actinoplanes sp. NEAU-A12 genome sequencing.</title>
        <authorList>
            <person name="Wang Z.-S."/>
        </authorList>
    </citation>
    <scope>NUCLEOTIDE SEQUENCE [LARGE SCALE GENOMIC DNA]</scope>
    <source>
        <strain evidence="2 3">NEAU-A12</strain>
    </source>
</reference>
<protein>
    <submittedName>
        <fullName evidence="2">DUF6223 family protein</fullName>
    </submittedName>
</protein>
<feature type="transmembrane region" description="Helical" evidence="1">
    <location>
        <begin position="12"/>
        <end position="30"/>
    </location>
</feature>
<sequence length="98" mass="9663">MSTFTPERLIGAVAALAALAGVIAGVLALTRPARRRPMIALVTGVFGIVVGGLVVVTADGGPGTGNGIVGGWAAVVLGLIATAMGGLTMSRPGRLTRR</sequence>
<keyword evidence="3" id="KW-1185">Reference proteome</keyword>
<evidence type="ECO:0000256" key="1">
    <source>
        <dbReference type="SAM" id="Phobius"/>
    </source>
</evidence>
<organism evidence="2 3">
    <name type="scientific">Actinoplanes sandaracinus</name>
    <dbReference type="NCBI Taxonomy" id="3045177"/>
    <lineage>
        <taxon>Bacteria</taxon>
        <taxon>Bacillati</taxon>
        <taxon>Actinomycetota</taxon>
        <taxon>Actinomycetes</taxon>
        <taxon>Micromonosporales</taxon>
        <taxon>Micromonosporaceae</taxon>
        <taxon>Actinoplanes</taxon>
    </lineage>
</organism>
<evidence type="ECO:0000313" key="3">
    <source>
        <dbReference type="Proteomes" id="UP001241758"/>
    </source>
</evidence>
<dbReference type="InterPro" id="IPR045770">
    <property type="entry name" value="DUF6223"/>
</dbReference>
<keyword evidence="1" id="KW-0472">Membrane</keyword>
<keyword evidence="1" id="KW-1133">Transmembrane helix</keyword>
<name>A0ABT6WR92_9ACTN</name>
<dbReference type="EMBL" id="JASCTH010000018">
    <property type="protein sequence ID" value="MDI6102155.1"/>
    <property type="molecule type" value="Genomic_DNA"/>
</dbReference>
<proteinExistence type="predicted"/>
<keyword evidence="1" id="KW-0812">Transmembrane</keyword>
<accession>A0ABT6WR92</accession>
<dbReference type="Pfam" id="PF19733">
    <property type="entry name" value="DUF6223"/>
    <property type="match status" value="1"/>
</dbReference>
<dbReference type="RefSeq" id="WP_282763171.1">
    <property type="nucleotide sequence ID" value="NZ_JASCTH010000018.1"/>
</dbReference>
<evidence type="ECO:0000313" key="2">
    <source>
        <dbReference type="EMBL" id="MDI6102155.1"/>
    </source>
</evidence>